<keyword evidence="4 6" id="KW-1133">Transmembrane helix</keyword>
<sequence>MIFALLMILGGVMLGVFVFSEKHKKARYFKEINRLTTSNIAGNTSQVVNLKTLEEATLIQRLTRISLNFYWQLGRYATLKLSVIAALCVAVSLYLNQTYLKMNQISVSLACIVLGTLFCMSWLQARERKQFEDTFPDALTMLASAVSAGEGLMQAIMFVGRTLEGDVGREFKKMGERLQVGEQADAVFTKSCQRFPYPAFRFFVVTMRANLQRGGQLKDMMNKLNRVMFSARAIEKKKFALTSEARISAKIVGALPFFFLTLLQYISPENFEFVIFNPEGRPILYYVIISECVGIGIIWLLMKSVR</sequence>
<evidence type="ECO:0000256" key="5">
    <source>
        <dbReference type="ARBA" id="ARBA00023136"/>
    </source>
</evidence>
<dbReference type="PANTHER" id="PTHR35007:SF2">
    <property type="entry name" value="PILUS ASSEMBLE PROTEIN"/>
    <property type="match status" value="1"/>
</dbReference>
<dbReference type="PANTHER" id="PTHR35007">
    <property type="entry name" value="INTEGRAL MEMBRANE PROTEIN-RELATED"/>
    <property type="match status" value="1"/>
</dbReference>
<keyword evidence="2" id="KW-1003">Cell membrane</keyword>
<keyword evidence="5 6" id="KW-0472">Membrane</keyword>
<organism evidence="8 9">
    <name type="scientific">Vibrio chagasii</name>
    <dbReference type="NCBI Taxonomy" id="170679"/>
    <lineage>
        <taxon>Bacteria</taxon>
        <taxon>Pseudomonadati</taxon>
        <taxon>Pseudomonadota</taxon>
        <taxon>Gammaproteobacteria</taxon>
        <taxon>Vibrionales</taxon>
        <taxon>Vibrionaceae</taxon>
        <taxon>Vibrio</taxon>
    </lineage>
</organism>
<evidence type="ECO:0000259" key="7">
    <source>
        <dbReference type="Pfam" id="PF00482"/>
    </source>
</evidence>
<dbReference type="GO" id="GO:0005886">
    <property type="term" value="C:plasma membrane"/>
    <property type="evidence" value="ECO:0007669"/>
    <property type="project" value="UniProtKB-SubCell"/>
</dbReference>
<keyword evidence="3 6" id="KW-0812">Transmembrane</keyword>
<evidence type="ECO:0000256" key="2">
    <source>
        <dbReference type="ARBA" id="ARBA00022475"/>
    </source>
</evidence>
<accession>A0A7Y3YT51</accession>
<reference evidence="8 9" key="1">
    <citation type="submission" date="2019-09" db="EMBL/GenBank/DDBJ databases">
        <title>Draft genome sequencing and comparative genomics of hatchery-associated Vibrios.</title>
        <authorList>
            <person name="Kehlet-Delgado H."/>
            <person name="Mueller R.S."/>
        </authorList>
    </citation>
    <scope>NUCLEOTIDE SEQUENCE [LARGE SCALE GENOMIC DNA]</scope>
    <source>
        <strain evidence="8 9">00-90-10</strain>
    </source>
</reference>
<evidence type="ECO:0000256" key="3">
    <source>
        <dbReference type="ARBA" id="ARBA00022692"/>
    </source>
</evidence>
<evidence type="ECO:0000256" key="4">
    <source>
        <dbReference type="ARBA" id="ARBA00022989"/>
    </source>
</evidence>
<dbReference type="EMBL" id="VTXW01000033">
    <property type="protein sequence ID" value="NOH36012.1"/>
    <property type="molecule type" value="Genomic_DNA"/>
</dbReference>
<feature type="transmembrane region" description="Helical" evidence="6">
    <location>
        <begin position="247"/>
        <end position="267"/>
    </location>
</feature>
<evidence type="ECO:0000313" key="9">
    <source>
        <dbReference type="Proteomes" id="UP000525336"/>
    </source>
</evidence>
<evidence type="ECO:0000256" key="6">
    <source>
        <dbReference type="SAM" id="Phobius"/>
    </source>
</evidence>
<dbReference type="RefSeq" id="WP_171369249.1">
    <property type="nucleotide sequence ID" value="NZ_VTXW01000033.1"/>
</dbReference>
<name>A0A7Y3YT51_9VIBR</name>
<gene>
    <name evidence="8" type="ORF">F0245_22080</name>
</gene>
<protein>
    <submittedName>
        <fullName evidence="8">Pilus assembly protein TadB</fullName>
    </submittedName>
</protein>
<dbReference type="Proteomes" id="UP000525336">
    <property type="component" value="Unassembled WGS sequence"/>
</dbReference>
<evidence type="ECO:0000256" key="1">
    <source>
        <dbReference type="ARBA" id="ARBA00004651"/>
    </source>
</evidence>
<feature type="transmembrane region" description="Helical" evidence="6">
    <location>
        <begin position="76"/>
        <end position="95"/>
    </location>
</feature>
<proteinExistence type="predicted"/>
<evidence type="ECO:0000313" key="8">
    <source>
        <dbReference type="EMBL" id="NOH36012.1"/>
    </source>
</evidence>
<comment type="subcellular location">
    <subcellularLocation>
        <location evidence="1">Cell membrane</location>
        <topology evidence="1">Multi-pass membrane protein</topology>
    </subcellularLocation>
</comment>
<feature type="transmembrane region" description="Helical" evidence="6">
    <location>
        <begin position="283"/>
        <end position="302"/>
    </location>
</feature>
<dbReference type="AlphaFoldDB" id="A0A7Y3YT51"/>
<feature type="domain" description="Type II secretion system protein GspF" evidence="7">
    <location>
        <begin position="139"/>
        <end position="262"/>
    </location>
</feature>
<dbReference type="InterPro" id="IPR018076">
    <property type="entry name" value="T2SS_GspF_dom"/>
</dbReference>
<comment type="caution">
    <text evidence="8">The sequence shown here is derived from an EMBL/GenBank/DDBJ whole genome shotgun (WGS) entry which is preliminary data.</text>
</comment>
<dbReference type="Pfam" id="PF00482">
    <property type="entry name" value="T2SSF"/>
    <property type="match status" value="1"/>
</dbReference>
<feature type="transmembrane region" description="Helical" evidence="6">
    <location>
        <begin position="107"/>
        <end position="125"/>
    </location>
</feature>